<dbReference type="Proteomes" id="UP001565447">
    <property type="component" value="Unassembled WGS sequence"/>
</dbReference>
<name>A0ACC6UF43_STRAO</name>
<evidence type="ECO:0000313" key="1">
    <source>
        <dbReference type="EMBL" id="MEY9809966.1"/>
    </source>
</evidence>
<dbReference type="EMBL" id="JBGCBD010000001">
    <property type="protein sequence ID" value="MEY9809966.1"/>
    <property type="molecule type" value="Genomic_DNA"/>
</dbReference>
<organism evidence="1 2">
    <name type="scientific">Streptomyces albogriseolus</name>
    <dbReference type="NCBI Taxonomy" id="1887"/>
    <lineage>
        <taxon>Bacteria</taxon>
        <taxon>Bacillati</taxon>
        <taxon>Actinomycetota</taxon>
        <taxon>Actinomycetes</taxon>
        <taxon>Kitasatosporales</taxon>
        <taxon>Streptomycetaceae</taxon>
        <taxon>Streptomyces</taxon>
        <taxon>Streptomyces albogriseolus group</taxon>
    </lineage>
</organism>
<comment type="caution">
    <text evidence="1">The sequence shown here is derived from an EMBL/GenBank/DDBJ whole genome shotgun (WGS) entry which is preliminary data.</text>
</comment>
<sequence length="37" mass="3805">MTMAYERPTLTKVGGFQKVTGLAGTGSPDLLGGHSLL</sequence>
<protein>
    <submittedName>
        <fullName evidence="1">Uncharacterized protein</fullName>
    </submittedName>
</protein>
<reference evidence="1" key="1">
    <citation type="submission" date="2024-07" db="EMBL/GenBank/DDBJ databases">
        <title>Genome sequencing of plant associated microbes to promote plant fitness in Sorghum bicolor and Oryza sativa.</title>
        <authorList>
            <person name="Coleman-Derr D."/>
        </authorList>
    </citation>
    <scope>NUCLEOTIDE SEQUENCE</scope>
    <source>
        <strain evidence="1">SAI-173</strain>
    </source>
</reference>
<proteinExistence type="predicted"/>
<gene>
    <name evidence="1" type="ORF">RKD21_000223</name>
</gene>
<keyword evidence="2" id="KW-1185">Reference proteome</keyword>
<evidence type="ECO:0000313" key="2">
    <source>
        <dbReference type="Proteomes" id="UP001565447"/>
    </source>
</evidence>
<accession>A0ACC6UF43</accession>